<dbReference type="PANTHER" id="PTHR13510">
    <property type="entry name" value="FYVE-FINGER-CONTAINING RAB5 EFFECTOR PROTEIN RABENOSYN-5-RELATED"/>
    <property type="match status" value="1"/>
</dbReference>
<dbReference type="InterPro" id="IPR023393">
    <property type="entry name" value="START-like_dom_sf"/>
</dbReference>
<evidence type="ECO:0000313" key="1">
    <source>
        <dbReference type="EMBL" id="TMW61389.1"/>
    </source>
</evidence>
<keyword evidence="2" id="KW-1185">Reference proteome</keyword>
<proteinExistence type="predicted"/>
<comment type="caution">
    <text evidence="1">The sequence shown here is derived from an EMBL/GenBank/DDBJ whole genome shotgun (WGS) entry which is preliminary data.</text>
</comment>
<dbReference type="Gene3D" id="3.30.530.20">
    <property type="match status" value="1"/>
</dbReference>
<gene>
    <name evidence="1" type="ORF">Poli38472_012580</name>
</gene>
<accession>A0A8K1CDG1</accession>
<dbReference type="InterPro" id="IPR052727">
    <property type="entry name" value="Rab4/Rab5_effector"/>
</dbReference>
<dbReference type="AlphaFoldDB" id="A0A8K1CDG1"/>
<evidence type="ECO:0000313" key="2">
    <source>
        <dbReference type="Proteomes" id="UP000794436"/>
    </source>
</evidence>
<dbReference type="PANTHER" id="PTHR13510:SF44">
    <property type="entry name" value="RABENOSYN-5"/>
    <property type="match status" value="1"/>
</dbReference>
<protein>
    <submittedName>
        <fullName evidence="1">Uncharacterized protein</fullName>
    </submittedName>
</protein>
<organism evidence="1 2">
    <name type="scientific">Pythium oligandrum</name>
    <name type="common">Mycoparasitic fungus</name>
    <dbReference type="NCBI Taxonomy" id="41045"/>
    <lineage>
        <taxon>Eukaryota</taxon>
        <taxon>Sar</taxon>
        <taxon>Stramenopiles</taxon>
        <taxon>Oomycota</taxon>
        <taxon>Peronosporomycetes</taxon>
        <taxon>Pythiales</taxon>
        <taxon>Pythiaceae</taxon>
        <taxon>Pythium</taxon>
    </lineage>
</organism>
<dbReference type="OrthoDB" id="162663at2759"/>
<name>A0A8K1CDG1_PYTOL</name>
<reference evidence="1" key="1">
    <citation type="submission" date="2019-03" db="EMBL/GenBank/DDBJ databases">
        <title>Long read genome sequence of the mycoparasitic Pythium oligandrum ATCC 38472 isolated from sugarbeet rhizosphere.</title>
        <authorList>
            <person name="Gaulin E."/>
        </authorList>
    </citation>
    <scope>NUCLEOTIDE SEQUENCE</scope>
    <source>
        <strain evidence="1">ATCC 38472_TT</strain>
    </source>
</reference>
<dbReference type="EMBL" id="SPLM01000076">
    <property type="protein sequence ID" value="TMW61389.1"/>
    <property type="molecule type" value="Genomic_DNA"/>
</dbReference>
<sequence>MKPRLPTLAFPSGLKLSPEEQLTVVQEMQAVLAETLHNERIFRNGQASLDKKRWKEVKAKDDFRIYKERNPKSTEATSFSDRDHSVVFSDIMAPRFVSVRDDPAMSTVSSTWTTDSSEVEAGIVHSIKHPRVPMIVAAGNVEGLLEDVVFGSLAGDEASWRYRATYMKDKIADSKILATIQEPTEDDPYRFLCIKWFARECPPFLSPFIQQRDFLVMEATGLTVDEYGVRHGYYIMHEFHHPSLPELRHLKMQRCKISLGYISRQVRPDKVHIFARGFVDPRGDFPHSLSVQLTAEAMTSTANTVETSYMKKLGWLMVQKQNKRRNQQNPHLIPPTVCSCKKTKKASLLTCQVCANSFCSRCTVQRKLVVDMQSDNVVERSMPFCFGCVLKAKKQPPHPVAVDMVVRPRSQLHPST</sequence>
<dbReference type="Proteomes" id="UP000794436">
    <property type="component" value="Unassembled WGS sequence"/>
</dbReference>